<sequence>MVEAGPNAGGTPWSWSRLRRTASPPLLAFLARCYGLRLTAAFLVSCTGKRMPFTSAVATATASISCSGNCSCHFEQDNQVIEVQYWYSYQQTTPFSQKDEIHHSYPDGSNSTRECTELVIRSRRRDTGATLQSVQAMTEFCTETAEVLAVRNFDRTHQALHHTTVPNPQSTSIQFSPEVPSPLAGMVGSKSIPTASSVLSNGRAFINSSNGFLVILGQTTHFVTTFSVGYSKVTNSGSQRLTYMAMQPLWDFYNAM</sequence>
<dbReference type="Proteomes" id="UP000054721">
    <property type="component" value="Unassembled WGS sequence"/>
</dbReference>
<accession>A0A0V1KUJ3</accession>
<organism evidence="1 2">
    <name type="scientific">Trichinella nativa</name>
    <dbReference type="NCBI Taxonomy" id="6335"/>
    <lineage>
        <taxon>Eukaryota</taxon>
        <taxon>Metazoa</taxon>
        <taxon>Ecdysozoa</taxon>
        <taxon>Nematoda</taxon>
        <taxon>Enoplea</taxon>
        <taxon>Dorylaimia</taxon>
        <taxon>Trichinellida</taxon>
        <taxon>Trichinellidae</taxon>
        <taxon>Trichinella</taxon>
    </lineage>
</organism>
<keyword evidence="2" id="KW-1185">Reference proteome</keyword>
<gene>
    <name evidence="1" type="ORF">T02_1598</name>
</gene>
<comment type="caution">
    <text evidence="1">The sequence shown here is derived from an EMBL/GenBank/DDBJ whole genome shotgun (WGS) entry which is preliminary data.</text>
</comment>
<reference evidence="1 2" key="1">
    <citation type="submission" date="2015-05" db="EMBL/GenBank/DDBJ databases">
        <title>Evolution of Trichinella species and genotypes.</title>
        <authorList>
            <person name="Korhonen P.K."/>
            <person name="Edoardo P."/>
            <person name="Giuseppe L.R."/>
            <person name="Gasser R.B."/>
        </authorList>
    </citation>
    <scope>NUCLEOTIDE SEQUENCE [LARGE SCALE GENOMIC DNA]</scope>
    <source>
        <strain evidence="1">ISS10</strain>
    </source>
</reference>
<evidence type="ECO:0000313" key="2">
    <source>
        <dbReference type="Proteomes" id="UP000054721"/>
    </source>
</evidence>
<dbReference type="OrthoDB" id="10554124at2759"/>
<evidence type="ECO:0000313" key="1">
    <source>
        <dbReference type="EMBL" id="KRZ50613.1"/>
    </source>
</evidence>
<name>A0A0V1KUJ3_9BILA</name>
<proteinExistence type="predicted"/>
<dbReference type="EMBL" id="JYDW01000256">
    <property type="protein sequence ID" value="KRZ50613.1"/>
    <property type="molecule type" value="Genomic_DNA"/>
</dbReference>
<dbReference type="AlphaFoldDB" id="A0A0V1KUJ3"/>
<protein>
    <submittedName>
        <fullName evidence="1">Uncharacterized protein</fullName>
    </submittedName>
</protein>